<dbReference type="Gene3D" id="1.10.10.60">
    <property type="entry name" value="Homeodomain-like"/>
    <property type="match status" value="1"/>
</dbReference>
<protein>
    <submittedName>
        <fullName evidence="6">AraC family transcriptional regulator</fullName>
    </submittedName>
</protein>
<keyword evidence="3" id="KW-0804">Transcription</keyword>
<feature type="domain" description="HTH araC/xylS-type" evidence="5">
    <location>
        <begin position="185"/>
        <end position="275"/>
    </location>
</feature>
<dbReference type="PANTHER" id="PTHR46796:SF15">
    <property type="entry name" value="BLL1074 PROTEIN"/>
    <property type="match status" value="1"/>
</dbReference>
<dbReference type="PANTHER" id="PTHR46796">
    <property type="entry name" value="HTH-TYPE TRANSCRIPTIONAL ACTIVATOR RHAS-RELATED"/>
    <property type="match status" value="1"/>
</dbReference>
<keyword evidence="2" id="KW-0238">DNA-binding</keyword>
<keyword evidence="7" id="KW-1185">Reference proteome</keyword>
<keyword evidence="1" id="KW-0805">Transcription regulation</keyword>
<gene>
    <name evidence="6" type="ORF">GCM10018785_34170</name>
</gene>
<evidence type="ECO:0000256" key="4">
    <source>
        <dbReference type="SAM" id="MobiDB-lite"/>
    </source>
</evidence>
<evidence type="ECO:0000256" key="1">
    <source>
        <dbReference type="ARBA" id="ARBA00023015"/>
    </source>
</evidence>
<evidence type="ECO:0000313" key="6">
    <source>
        <dbReference type="EMBL" id="GHE62302.1"/>
    </source>
</evidence>
<dbReference type="SUPFAM" id="SSF46689">
    <property type="entry name" value="Homeodomain-like"/>
    <property type="match status" value="1"/>
</dbReference>
<evidence type="ECO:0000256" key="3">
    <source>
        <dbReference type="ARBA" id="ARBA00023163"/>
    </source>
</evidence>
<dbReference type="InterPro" id="IPR018060">
    <property type="entry name" value="HTH_AraC"/>
</dbReference>
<proteinExistence type="predicted"/>
<reference evidence="6" key="2">
    <citation type="submission" date="2020-09" db="EMBL/GenBank/DDBJ databases">
        <authorList>
            <person name="Sun Q."/>
            <person name="Ohkuma M."/>
        </authorList>
    </citation>
    <scope>NUCLEOTIDE SEQUENCE</scope>
    <source>
        <strain evidence="6">JCM 4784</strain>
    </source>
</reference>
<organism evidence="6 7">
    <name type="scientific">Streptomyces longispororuber</name>
    <dbReference type="NCBI Taxonomy" id="68230"/>
    <lineage>
        <taxon>Bacteria</taxon>
        <taxon>Bacillati</taxon>
        <taxon>Actinomycetota</taxon>
        <taxon>Actinomycetes</taxon>
        <taxon>Kitasatosporales</taxon>
        <taxon>Streptomycetaceae</taxon>
        <taxon>Streptomyces</taxon>
    </lineage>
</organism>
<name>A0A919DPE9_9ACTN</name>
<dbReference type="GO" id="GO:0003700">
    <property type="term" value="F:DNA-binding transcription factor activity"/>
    <property type="evidence" value="ECO:0007669"/>
    <property type="project" value="InterPro"/>
</dbReference>
<evidence type="ECO:0000256" key="2">
    <source>
        <dbReference type="ARBA" id="ARBA00023125"/>
    </source>
</evidence>
<dbReference type="Proteomes" id="UP000608024">
    <property type="component" value="Unassembled WGS sequence"/>
</dbReference>
<sequence>MRRLRGPDGLWEAAYARPHPGLRPGVLGYHGFRLALGAPRRRLEVPVGAVTLLLGFGGALRIHGLTGPPRPPDRLVSVLTGLATRPVLGEHDGRLAGVEVLLAPWASFTLFGTDQHELADRALDPDALGLRPTAGPWRRVGDLAAALGALPDWGARFRLLDESLRPGTRAWPPSCPRTVRAWDALARAHGDVPVARLAAGVGRSTRQLENRFREQIGVAPKAAARILRLQRARRLLLAGRSQAETAALCGFYDQAHLSGEFRAMTGCTPGRYAAVSAAPLPPRDGPPSADRLPGERTSLVLPEAADALFSKTVRRP</sequence>
<dbReference type="EMBL" id="BNBT01000045">
    <property type="protein sequence ID" value="GHE62302.1"/>
    <property type="molecule type" value="Genomic_DNA"/>
</dbReference>
<dbReference type="SMART" id="SM00342">
    <property type="entry name" value="HTH_ARAC"/>
    <property type="match status" value="1"/>
</dbReference>
<evidence type="ECO:0000313" key="7">
    <source>
        <dbReference type="Proteomes" id="UP000608024"/>
    </source>
</evidence>
<reference evidence="6" key="1">
    <citation type="journal article" date="2014" name="Int. J. Syst. Evol. Microbiol.">
        <title>Complete genome sequence of Corynebacterium casei LMG S-19264T (=DSM 44701T), isolated from a smear-ripened cheese.</title>
        <authorList>
            <consortium name="US DOE Joint Genome Institute (JGI-PGF)"/>
            <person name="Walter F."/>
            <person name="Albersmeier A."/>
            <person name="Kalinowski J."/>
            <person name="Ruckert C."/>
        </authorList>
    </citation>
    <scope>NUCLEOTIDE SEQUENCE</scope>
    <source>
        <strain evidence="6">JCM 4784</strain>
    </source>
</reference>
<dbReference type="AlphaFoldDB" id="A0A919DPE9"/>
<dbReference type="InterPro" id="IPR009057">
    <property type="entry name" value="Homeodomain-like_sf"/>
</dbReference>
<dbReference type="Pfam" id="PF12833">
    <property type="entry name" value="HTH_18"/>
    <property type="match status" value="1"/>
</dbReference>
<dbReference type="InterPro" id="IPR050204">
    <property type="entry name" value="AraC_XylS_family_regulators"/>
</dbReference>
<dbReference type="PROSITE" id="PS01124">
    <property type="entry name" value="HTH_ARAC_FAMILY_2"/>
    <property type="match status" value="1"/>
</dbReference>
<dbReference type="RefSeq" id="WP_190136800.1">
    <property type="nucleotide sequence ID" value="NZ_BNBT01000045.1"/>
</dbReference>
<feature type="region of interest" description="Disordered" evidence="4">
    <location>
        <begin position="277"/>
        <end position="298"/>
    </location>
</feature>
<dbReference type="GO" id="GO:0043565">
    <property type="term" value="F:sequence-specific DNA binding"/>
    <property type="evidence" value="ECO:0007669"/>
    <property type="project" value="InterPro"/>
</dbReference>
<evidence type="ECO:0000259" key="5">
    <source>
        <dbReference type="PROSITE" id="PS01124"/>
    </source>
</evidence>
<comment type="caution">
    <text evidence="6">The sequence shown here is derived from an EMBL/GenBank/DDBJ whole genome shotgun (WGS) entry which is preliminary data.</text>
</comment>
<accession>A0A919DPE9</accession>